<dbReference type="Gene3D" id="2.40.50.40">
    <property type="match status" value="1"/>
</dbReference>
<organism evidence="1 2">
    <name type="scientific">Gymnopus androsaceus JB14</name>
    <dbReference type="NCBI Taxonomy" id="1447944"/>
    <lineage>
        <taxon>Eukaryota</taxon>
        <taxon>Fungi</taxon>
        <taxon>Dikarya</taxon>
        <taxon>Basidiomycota</taxon>
        <taxon>Agaricomycotina</taxon>
        <taxon>Agaricomycetes</taxon>
        <taxon>Agaricomycetidae</taxon>
        <taxon>Agaricales</taxon>
        <taxon>Marasmiineae</taxon>
        <taxon>Omphalotaceae</taxon>
        <taxon>Gymnopus</taxon>
    </lineage>
</organism>
<evidence type="ECO:0000313" key="1">
    <source>
        <dbReference type="EMBL" id="KAE9384673.1"/>
    </source>
</evidence>
<evidence type="ECO:0000313" key="2">
    <source>
        <dbReference type="Proteomes" id="UP000799118"/>
    </source>
</evidence>
<protein>
    <recommendedName>
        <fullName evidence="3">Chromo domain-containing protein</fullName>
    </recommendedName>
</protein>
<dbReference type="CDD" id="cd00024">
    <property type="entry name" value="CD_CSD"/>
    <property type="match status" value="1"/>
</dbReference>
<sequence>EEEELKIRRIIGHKWTGKELCFRVEWEDDDETWEPLSNVENCIAVDIYLAHHQLTEPLQLSKQRYSMENL</sequence>
<gene>
    <name evidence="1" type="ORF">BT96DRAFT_841873</name>
</gene>
<keyword evidence="2" id="KW-1185">Reference proteome</keyword>
<dbReference type="InterPro" id="IPR016197">
    <property type="entry name" value="Chromo-like_dom_sf"/>
</dbReference>
<reference evidence="1" key="1">
    <citation type="journal article" date="2019" name="Environ. Microbiol.">
        <title>Fungal ecological strategies reflected in gene transcription - a case study of two litter decomposers.</title>
        <authorList>
            <person name="Barbi F."/>
            <person name="Kohler A."/>
            <person name="Barry K."/>
            <person name="Baskaran P."/>
            <person name="Daum C."/>
            <person name="Fauchery L."/>
            <person name="Ihrmark K."/>
            <person name="Kuo A."/>
            <person name="LaButti K."/>
            <person name="Lipzen A."/>
            <person name="Morin E."/>
            <person name="Grigoriev I.V."/>
            <person name="Henrissat B."/>
            <person name="Lindahl B."/>
            <person name="Martin F."/>
        </authorList>
    </citation>
    <scope>NUCLEOTIDE SEQUENCE</scope>
    <source>
        <strain evidence="1">JB14</strain>
    </source>
</reference>
<evidence type="ECO:0008006" key="3">
    <source>
        <dbReference type="Google" id="ProtNLM"/>
    </source>
</evidence>
<dbReference type="EMBL" id="ML770098">
    <property type="protein sequence ID" value="KAE9384673.1"/>
    <property type="molecule type" value="Genomic_DNA"/>
</dbReference>
<dbReference type="OrthoDB" id="3158924at2759"/>
<feature type="non-terminal residue" evidence="1">
    <location>
        <position position="1"/>
    </location>
</feature>
<proteinExistence type="predicted"/>
<name>A0A6A4GH48_9AGAR</name>
<dbReference type="SUPFAM" id="SSF54160">
    <property type="entry name" value="Chromo domain-like"/>
    <property type="match status" value="1"/>
</dbReference>
<dbReference type="AlphaFoldDB" id="A0A6A4GH48"/>
<accession>A0A6A4GH48</accession>
<dbReference type="Proteomes" id="UP000799118">
    <property type="component" value="Unassembled WGS sequence"/>
</dbReference>